<dbReference type="AlphaFoldDB" id="A0A9P8LIZ0"/>
<dbReference type="Proteomes" id="UP000750711">
    <property type="component" value="Unassembled WGS sequence"/>
</dbReference>
<keyword evidence="3" id="KW-1185">Reference proteome</keyword>
<reference evidence="2" key="1">
    <citation type="submission" date="2021-03" db="EMBL/GenBank/DDBJ databases">
        <title>Comparative genomics and phylogenomic investigation of the class Geoglossomycetes provide insights into ecological specialization and systematics.</title>
        <authorList>
            <person name="Melie T."/>
            <person name="Pirro S."/>
            <person name="Miller A.N."/>
            <person name="Quandt A."/>
        </authorList>
    </citation>
    <scope>NUCLEOTIDE SEQUENCE</scope>
    <source>
        <strain evidence="2">CAQ_001_2017</strain>
    </source>
</reference>
<comment type="caution">
    <text evidence="2">The sequence shown here is derived from an EMBL/GenBank/DDBJ whole genome shotgun (WGS) entry which is preliminary data.</text>
</comment>
<organism evidence="2 3">
    <name type="scientific">Trichoglossum hirsutum</name>
    <dbReference type="NCBI Taxonomy" id="265104"/>
    <lineage>
        <taxon>Eukaryota</taxon>
        <taxon>Fungi</taxon>
        <taxon>Dikarya</taxon>
        <taxon>Ascomycota</taxon>
        <taxon>Pezizomycotina</taxon>
        <taxon>Geoglossomycetes</taxon>
        <taxon>Geoglossales</taxon>
        <taxon>Geoglossaceae</taxon>
        <taxon>Trichoglossum</taxon>
    </lineage>
</organism>
<name>A0A9P8LIZ0_9PEZI</name>
<feature type="region of interest" description="Disordered" evidence="1">
    <location>
        <begin position="1"/>
        <end position="25"/>
    </location>
</feature>
<dbReference type="EMBL" id="JAGHQM010000021">
    <property type="protein sequence ID" value="KAH0566255.1"/>
    <property type="molecule type" value="Genomic_DNA"/>
</dbReference>
<sequence>MGIKQFTNATDGSATSITDRSDNTGYSNLLPILNVLVKPSLNSRVLLKDLLEQFAAGQGYPSEIR</sequence>
<evidence type="ECO:0000313" key="3">
    <source>
        <dbReference type="Proteomes" id="UP000750711"/>
    </source>
</evidence>
<evidence type="ECO:0000256" key="1">
    <source>
        <dbReference type="SAM" id="MobiDB-lite"/>
    </source>
</evidence>
<protein>
    <submittedName>
        <fullName evidence="2">Uncharacterized protein</fullName>
    </submittedName>
</protein>
<gene>
    <name evidence="2" type="ORF">GP486_000353</name>
</gene>
<evidence type="ECO:0000313" key="2">
    <source>
        <dbReference type="EMBL" id="KAH0566255.1"/>
    </source>
</evidence>
<accession>A0A9P8LIZ0</accession>
<proteinExistence type="predicted"/>